<accession>L7VWH3</accession>
<dbReference type="NCBIfam" id="NF047581">
    <property type="entry name" value="gp105_phage_fam"/>
    <property type="match status" value="1"/>
</dbReference>
<organism evidence="1">
    <name type="scientific">uncultured bacterium A1Q1_fos_25</name>
    <dbReference type="NCBI Taxonomy" id="1256569"/>
    <lineage>
        <taxon>Bacteria</taxon>
        <taxon>environmental samples</taxon>
    </lineage>
</organism>
<dbReference type="InterPro" id="IPR021695">
    <property type="entry name" value="Phage_KPP10_Orf10"/>
</dbReference>
<protein>
    <recommendedName>
        <fullName evidence="2">Phage protein</fullName>
    </recommendedName>
</protein>
<dbReference type="AlphaFoldDB" id="L7VWH3"/>
<dbReference type="EMBL" id="JX649887">
    <property type="protein sequence ID" value="AGC71919.1"/>
    <property type="molecule type" value="Genomic_DNA"/>
</dbReference>
<evidence type="ECO:0008006" key="2">
    <source>
        <dbReference type="Google" id="ProtNLM"/>
    </source>
</evidence>
<name>L7VWH3_9BACT</name>
<reference evidence="1" key="1">
    <citation type="submission" date="2012-09" db="EMBL/GenBank/DDBJ databases">
        <title>Metagenomic Characterization of a Microbial Community in Wastewater Detects High Levels of Antibiotic Resistance.</title>
        <authorList>
            <person name="Abrams M."/>
            <person name="Caldwell A."/>
            <person name="Vandaei E."/>
            <person name="Lee W."/>
            <person name="Perrott J."/>
            <person name="Khan S.Y."/>
            <person name="Ta J."/>
            <person name="Romero D."/>
            <person name="Nguyen V."/>
            <person name="Pourmand N."/>
            <person name="Ouverney C.C."/>
        </authorList>
    </citation>
    <scope>NUCLEOTIDE SEQUENCE</scope>
</reference>
<proteinExistence type="predicted"/>
<evidence type="ECO:0000313" key="1">
    <source>
        <dbReference type="EMBL" id="AGC71919.1"/>
    </source>
</evidence>
<sequence length="140" mass="14614">MATSTWDFKKLIVAYAGQTLSGFAGDISIDPDGGEDIATKTVGSDGSETVVVFHNNTSGGVTMALMASSSSNDILSALAAAKTVGPILIRDTNGRTVLEAPAAWVARRPVVAYGAEMSEREWRIDYSDAKFVIGGLAQVS</sequence>